<proteinExistence type="predicted"/>
<name>A0A183PCW8_9TREM</name>
<sequence length="113" mass="13431">MRSDGSTKRRTKAESYPSYSNPSKTKRYHEIEYEKEKYREEARLAKNHVELTETALKNAEEKLKEYQKNIKKLENDLHTYELLKHRSQAAVVGLQKVARESQDNVIHLETRLR</sequence>
<dbReference type="EMBL" id="UZAL01032210">
    <property type="protein sequence ID" value="VDP60351.1"/>
    <property type="molecule type" value="Genomic_DNA"/>
</dbReference>
<reference evidence="1 2" key="1">
    <citation type="submission" date="2018-11" db="EMBL/GenBank/DDBJ databases">
        <authorList>
            <consortium name="Pathogen Informatics"/>
        </authorList>
    </citation>
    <scope>NUCLEOTIDE SEQUENCE [LARGE SCALE GENOMIC DNA]</scope>
    <source>
        <strain>Denwood</strain>
        <strain evidence="2">Zambia</strain>
    </source>
</reference>
<accession>A0A183PCW8</accession>
<gene>
    <name evidence="1" type="ORF">SMTD_LOCUS12204</name>
</gene>
<evidence type="ECO:0000313" key="1">
    <source>
        <dbReference type="EMBL" id="VDP60351.1"/>
    </source>
</evidence>
<dbReference type="SUPFAM" id="SSF57997">
    <property type="entry name" value="Tropomyosin"/>
    <property type="match status" value="1"/>
</dbReference>
<dbReference type="Proteomes" id="UP000269396">
    <property type="component" value="Unassembled WGS sequence"/>
</dbReference>
<evidence type="ECO:0000313" key="2">
    <source>
        <dbReference type="Proteomes" id="UP000269396"/>
    </source>
</evidence>
<keyword evidence="2" id="KW-1185">Reference proteome</keyword>
<dbReference type="AlphaFoldDB" id="A0A183PCW8"/>
<protein>
    <submittedName>
        <fullName evidence="1">Uncharacterized protein</fullName>
    </submittedName>
</protein>
<organism evidence="1 2">
    <name type="scientific">Schistosoma mattheei</name>
    <dbReference type="NCBI Taxonomy" id="31246"/>
    <lineage>
        <taxon>Eukaryota</taxon>
        <taxon>Metazoa</taxon>
        <taxon>Spiralia</taxon>
        <taxon>Lophotrochozoa</taxon>
        <taxon>Platyhelminthes</taxon>
        <taxon>Trematoda</taxon>
        <taxon>Digenea</taxon>
        <taxon>Strigeidida</taxon>
        <taxon>Schistosomatoidea</taxon>
        <taxon>Schistosomatidae</taxon>
        <taxon>Schistosoma</taxon>
    </lineage>
</organism>